<proteinExistence type="inferred from homology"/>
<dbReference type="InterPro" id="IPR006148">
    <property type="entry name" value="Glc/Gal-6P_isomerase"/>
</dbReference>
<evidence type="ECO:0000256" key="2">
    <source>
        <dbReference type="ARBA" id="ARBA00002681"/>
    </source>
</evidence>
<dbReference type="GO" id="GO:0006098">
    <property type="term" value="P:pentose-phosphate shunt"/>
    <property type="evidence" value="ECO:0007669"/>
    <property type="project" value="UniProtKB-UniPathway"/>
</dbReference>
<reference evidence="9 10" key="1">
    <citation type="submission" date="2018-06" db="EMBL/GenBank/DDBJ databases">
        <title>Complete genome of Desulfovibrio marinus P48SEP.</title>
        <authorList>
            <person name="Crispim J.S."/>
            <person name="Vidigal P.M.P."/>
            <person name="Silva L.C.F."/>
            <person name="Araujo L.C."/>
            <person name="Laguardia C.N."/>
            <person name="Dias R.S."/>
            <person name="Sousa M.P."/>
            <person name="Paula S.O."/>
            <person name="Silva C."/>
        </authorList>
    </citation>
    <scope>NUCLEOTIDE SEQUENCE [LARGE SCALE GENOMIC DNA]</scope>
    <source>
        <strain evidence="9 10">P48SEP</strain>
    </source>
</reference>
<comment type="function">
    <text evidence="2 7">Hydrolysis of 6-phosphogluconolactone to 6-phosphogluconate.</text>
</comment>
<evidence type="ECO:0000256" key="5">
    <source>
        <dbReference type="ARBA" id="ARBA00013198"/>
    </source>
</evidence>
<name>A0A6P1ZKF8_9BACT</name>
<dbReference type="PANTHER" id="PTHR11054">
    <property type="entry name" value="6-PHOSPHOGLUCONOLACTONASE"/>
    <property type="match status" value="1"/>
</dbReference>
<dbReference type="SUPFAM" id="SSF100950">
    <property type="entry name" value="NagB/RpiA/CoA transferase-like"/>
    <property type="match status" value="1"/>
</dbReference>
<dbReference type="EMBL" id="QMIF01000005">
    <property type="protein sequence ID" value="TVM34050.1"/>
    <property type="molecule type" value="Genomic_DNA"/>
</dbReference>
<comment type="pathway">
    <text evidence="3 7">Carbohydrate degradation; pentose phosphate pathway; D-ribulose 5-phosphate from D-glucose 6-phosphate (oxidative stage): step 2/3.</text>
</comment>
<dbReference type="NCBIfam" id="TIGR01198">
    <property type="entry name" value="pgl"/>
    <property type="match status" value="1"/>
</dbReference>
<accession>A0A6P1ZKF8</accession>
<evidence type="ECO:0000256" key="6">
    <source>
        <dbReference type="ARBA" id="ARBA00020337"/>
    </source>
</evidence>
<dbReference type="InterPro" id="IPR039104">
    <property type="entry name" value="6PGL"/>
</dbReference>
<dbReference type="InterPro" id="IPR037171">
    <property type="entry name" value="NagB/RpiA_transferase-like"/>
</dbReference>
<evidence type="ECO:0000256" key="1">
    <source>
        <dbReference type="ARBA" id="ARBA00000832"/>
    </source>
</evidence>
<dbReference type="GO" id="GO:0005975">
    <property type="term" value="P:carbohydrate metabolic process"/>
    <property type="evidence" value="ECO:0007669"/>
    <property type="project" value="UniProtKB-UniRule"/>
</dbReference>
<sequence>MAQPQRKIRPVGRWLSRRAEAGFGQLSLAGDTVEKFLRYFKDADSFNDAAAREIASLIVEAVEARGRATLALAGGNTPKPVYERLAALPGLPWEQVDVFLGDERMVPPDSGDSNLHMAQEHLLGALDHARPRVHPIKTVGKSTAEAATAYDAELSRILDGDGCAEGPGRLDLVLLGMGGDGHTASLFPKAAARQENTARVAAVSAAEMSEGMTPRVDRVTLTPRSLSESRCVLFMLTGSSKLQLFEAMESGDPLAAMLPAAQVRPQDCLIWYLLKP</sequence>
<dbReference type="PANTHER" id="PTHR11054:SF0">
    <property type="entry name" value="6-PHOSPHOGLUCONOLACTONASE"/>
    <property type="match status" value="1"/>
</dbReference>
<dbReference type="UniPathway" id="UPA00115">
    <property type="reaction ID" value="UER00409"/>
</dbReference>
<evidence type="ECO:0000313" key="9">
    <source>
        <dbReference type="EMBL" id="TVM34050.1"/>
    </source>
</evidence>
<dbReference type="Proteomes" id="UP000434052">
    <property type="component" value="Unassembled WGS sequence"/>
</dbReference>
<dbReference type="GO" id="GO:0017057">
    <property type="term" value="F:6-phosphogluconolactonase activity"/>
    <property type="evidence" value="ECO:0007669"/>
    <property type="project" value="UniProtKB-UniRule"/>
</dbReference>
<comment type="caution">
    <text evidence="9">The sequence shown here is derived from an EMBL/GenBank/DDBJ whole genome shotgun (WGS) entry which is preliminary data.</text>
</comment>
<dbReference type="Pfam" id="PF01182">
    <property type="entry name" value="Glucosamine_iso"/>
    <property type="match status" value="1"/>
</dbReference>
<evidence type="ECO:0000313" key="10">
    <source>
        <dbReference type="Proteomes" id="UP000434052"/>
    </source>
</evidence>
<dbReference type="CDD" id="cd01400">
    <property type="entry name" value="6PGL"/>
    <property type="match status" value="1"/>
</dbReference>
<dbReference type="Gene3D" id="3.40.50.1360">
    <property type="match status" value="1"/>
</dbReference>
<dbReference type="AlphaFoldDB" id="A0A6P1ZKF8"/>
<evidence type="ECO:0000256" key="3">
    <source>
        <dbReference type="ARBA" id="ARBA00004961"/>
    </source>
</evidence>
<gene>
    <name evidence="7 9" type="primary">pgl</name>
    <name evidence="9" type="ORF">DQK91_09100</name>
</gene>
<evidence type="ECO:0000256" key="7">
    <source>
        <dbReference type="RuleBase" id="RU365095"/>
    </source>
</evidence>
<evidence type="ECO:0000259" key="8">
    <source>
        <dbReference type="Pfam" id="PF01182"/>
    </source>
</evidence>
<dbReference type="InterPro" id="IPR005900">
    <property type="entry name" value="6-phosphogluconolactonase_DevB"/>
</dbReference>
<organism evidence="9 10">
    <name type="scientific">Oceanidesulfovibrio marinus</name>
    <dbReference type="NCBI Taxonomy" id="370038"/>
    <lineage>
        <taxon>Bacteria</taxon>
        <taxon>Pseudomonadati</taxon>
        <taxon>Thermodesulfobacteriota</taxon>
        <taxon>Desulfovibrionia</taxon>
        <taxon>Desulfovibrionales</taxon>
        <taxon>Desulfovibrionaceae</taxon>
        <taxon>Oceanidesulfovibrio</taxon>
    </lineage>
</organism>
<evidence type="ECO:0000256" key="4">
    <source>
        <dbReference type="ARBA" id="ARBA00010662"/>
    </source>
</evidence>
<protein>
    <recommendedName>
        <fullName evidence="6 7">6-phosphogluconolactonase</fullName>
        <shortName evidence="7">6PGL</shortName>
        <ecNumber evidence="5 7">3.1.1.31</ecNumber>
    </recommendedName>
</protein>
<dbReference type="EC" id="3.1.1.31" evidence="5 7"/>
<keyword evidence="7 9" id="KW-0378">Hydrolase</keyword>
<dbReference type="OrthoDB" id="9810967at2"/>
<comment type="catalytic activity">
    <reaction evidence="1 7">
        <text>6-phospho-D-glucono-1,5-lactone + H2O = 6-phospho-D-gluconate + H(+)</text>
        <dbReference type="Rhea" id="RHEA:12556"/>
        <dbReference type="ChEBI" id="CHEBI:15377"/>
        <dbReference type="ChEBI" id="CHEBI:15378"/>
        <dbReference type="ChEBI" id="CHEBI:57955"/>
        <dbReference type="ChEBI" id="CHEBI:58759"/>
        <dbReference type="EC" id="3.1.1.31"/>
    </reaction>
</comment>
<comment type="similarity">
    <text evidence="4 7">Belongs to the glucosamine/galactosamine-6-phosphate isomerase family. 6-phosphogluconolactonase subfamily.</text>
</comment>
<feature type="domain" description="Glucosamine/galactosamine-6-phosphate isomerase" evidence="8">
    <location>
        <begin position="42"/>
        <end position="271"/>
    </location>
</feature>